<sequence length="288" mass="33023">MKSMPYIILILALFVSHLTQAQNIKLYPEDSVFVDINGGRVYLLHQVKRKQTLYSMKNFYQIKLADLYYCNPGLSKRSLKVGEKLRIPISAKAILRTKPRPYIDSNYVKVYYQVKANETLWRVARKHFNVPVELLQNRNQLSSAVLYEGQRLQVGWFSLKGVSDSLSKHTGLEGALAEENRKWRKKYEMGLMRGKTEKMEEGRACWPKYEQLSQQTNGLYVLYDGAQVGDVILIENPMIERRIYAKVLGSVPDTPFARGSIVMLSPISAQALGILDAQAYVKIRKLVK</sequence>
<dbReference type="AlphaFoldDB" id="H6KZR5"/>
<dbReference type="KEGG" id="sgn:SGRA_3113"/>
<dbReference type="CDD" id="cd00118">
    <property type="entry name" value="LysM"/>
    <property type="match status" value="1"/>
</dbReference>
<gene>
    <name evidence="3" type="ordered locus">SGRA_3113</name>
</gene>
<dbReference type="SUPFAM" id="SSF54106">
    <property type="entry name" value="LysM domain"/>
    <property type="match status" value="2"/>
</dbReference>
<proteinExistence type="predicted"/>
<keyword evidence="4" id="KW-1185">Reference proteome</keyword>
<dbReference type="InterPro" id="IPR036779">
    <property type="entry name" value="LysM_dom_sf"/>
</dbReference>
<accession>H6KZR5</accession>
<dbReference type="PANTHER" id="PTHR33734:SF22">
    <property type="entry name" value="MEMBRANE-BOUND LYTIC MUREIN TRANSGLYCOSYLASE D"/>
    <property type="match status" value="1"/>
</dbReference>
<dbReference type="GO" id="GO:0008932">
    <property type="term" value="F:lytic endotransglycosylase activity"/>
    <property type="evidence" value="ECO:0007669"/>
    <property type="project" value="TreeGrafter"/>
</dbReference>
<dbReference type="STRING" id="984262.SGRA_3113"/>
<dbReference type="eggNOG" id="COG1388">
    <property type="taxonomic scope" value="Bacteria"/>
</dbReference>
<dbReference type="PROSITE" id="PS51782">
    <property type="entry name" value="LYSM"/>
    <property type="match status" value="1"/>
</dbReference>
<feature type="domain" description="LysM" evidence="2">
    <location>
        <begin position="110"/>
        <end position="154"/>
    </location>
</feature>
<evidence type="ECO:0000259" key="2">
    <source>
        <dbReference type="PROSITE" id="PS51782"/>
    </source>
</evidence>
<organism evidence="3 4">
    <name type="scientific">Saprospira grandis (strain Lewin)</name>
    <dbReference type="NCBI Taxonomy" id="984262"/>
    <lineage>
        <taxon>Bacteria</taxon>
        <taxon>Pseudomonadati</taxon>
        <taxon>Bacteroidota</taxon>
        <taxon>Saprospiria</taxon>
        <taxon>Saprospirales</taxon>
        <taxon>Saprospiraceae</taxon>
        <taxon>Saprospira</taxon>
    </lineage>
</organism>
<evidence type="ECO:0000313" key="3">
    <source>
        <dbReference type="EMBL" id="AFC25841.1"/>
    </source>
</evidence>
<dbReference type="SMART" id="SM00257">
    <property type="entry name" value="LysM"/>
    <property type="match status" value="2"/>
</dbReference>
<protein>
    <submittedName>
        <fullName evidence="3">NLP/P60 protein</fullName>
    </submittedName>
</protein>
<name>H6KZR5_SAPGL</name>
<feature type="signal peptide" evidence="1">
    <location>
        <begin position="1"/>
        <end position="21"/>
    </location>
</feature>
<dbReference type="Proteomes" id="UP000007519">
    <property type="component" value="Chromosome"/>
</dbReference>
<dbReference type="HOGENOM" id="CLU_966088_0_0_10"/>
<dbReference type="InterPro" id="IPR018392">
    <property type="entry name" value="LysM"/>
</dbReference>
<dbReference type="Pfam" id="PF01476">
    <property type="entry name" value="LysM"/>
    <property type="match status" value="2"/>
</dbReference>
<dbReference type="OrthoDB" id="2149800at2"/>
<dbReference type="PANTHER" id="PTHR33734">
    <property type="entry name" value="LYSM DOMAIN-CONTAINING GPI-ANCHORED PROTEIN 2"/>
    <property type="match status" value="1"/>
</dbReference>
<reference evidence="3 4" key="1">
    <citation type="journal article" date="2012" name="Stand. Genomic Sci.">
        <title>Complete genome sequencing and analysis of Saprospira grandis str. Lewin, a predatory marine bacterium.</title>
        <authorList>
            <person name="Saw J.H."/>
            <person name="Yuryev A."/>
            <person name="Kanbe M."/>
            <person name="Hou S."/>
            <person name="Young A.G."/>
            <person name="Aizawa S."/>
            <person name="Alam M."/>
        </authorList>
    </citation>
    <scope>NUCLEOTIDE SEQUENCE [LARGE SCALE GENOMIC DNA]</scope>
    <source>
        <strain evidence="3 4">Lewin</strain>
    </source>
</reference>
<evidence type="ECO:0000313" key="4">
    <source>
        <dbReference type="Proteomes" id="UP000007519"/>
    </source>
</evidence>
<dbReference type="EMBL" id="CP002831">
    <property type="protein sequence ID" value="AFC25841.1"/>
    <property type="molecule type" value="Genomic_DNA"/>
</dbReference>
<evidence type="ECO:0000256" key="1">
    <source>
        <dbReference type="SAM" id="SignalP"/>
    </source>
</evidence>
<keyword evidence="1" id="KW-0732">Signal</keyword>
<feature type="chain" id="PRO_5003603744" evidence="1">
    <location>
        <begin position="22"/>
        <end position="288"/>
    </location>
</feature>
<dbReference type="Gene3D" id="3.10.350.10">
    <property type="entry name" value="LysM domain"/>
    <property type="match status" value="2"/>
</dbReference>